<dbReference type="GO" id="GO:0033388">
    <property type="term" value="P:putrescine biosynthetic process from arginine"/>
    <property type="evidence" value="ECO:0007669"/>
    <property type="project" value="TreeGrafter"/>
</dbReference>
<comment type="caution">
    <text evidence="3">The sequence shown here is derived from an EMBL/GenBank/DDBJ whole genome shotgun (WGS) entry which is preliminary data.</text>
</comment>
<protein>
    <submittedName>
        <fullName evidence="3">Carbon-nitrogen hydrolase family protein</fullName>
    </submittedName>
</protein>
<dbReference type="GO" id="GO:0050126">
    <property type="term" value="F:N-carbamoylputrescine amidase activity"/>
    <property type="evidence" value="ECO:0007669"/>
    <property type="project" value="TreeGrafter"/>
</dbReference>
<dbReference type="CDD" id="cd07197">
    <property type="entry name" value="nitrilase"/>
    <property type="match status" value="1"/>
</dbReference>
<feature type="domain" description="CN hydrolase" evidence="2">
    <location>
        <begin position="1"/>
        <end position="235"/>
    </location>
</feature>
<dbReference type="AlphaFoldDB" id="A0A433LH46"/>
<dbReference type="InterPro" id="IPR050345">
    <property type="entry name" value="Aliph_Amidase/BUP"/>
</dbReference>
<accession>A0A433LH46</accession>
<keyword evidence="1 3" id="KW-0378">Hydrolase</keyword>
<name>A0A433LH46_9GAMM</name>
<organism evidence="3 4">
    <name type="scientific">Vreelandella populi</name>
    <dbReference type="NCBI Taxonomy" id="2498858"/>
    <lineage>
        <taxon>Bacteria</taxon>
        <taxon>Pseudomonadati</taxon>
        <taxon>Pseudomonadota</taxon>
        <taxon>Gammaproteobacteria</taxon>
        <taxon>Oceanospirillales</taxon>
        <taxon>Halomonadaceae</taxon>
        <taxon>Vreelandella</taxon>
    </lineage>
</organism>
<dbReference type="PANTHER" id="PTHR43674:SF2">
    <property type="entry name" value="BETA-UREIDOPROPIONASE"/>
    <property type="match status" value="1"/>
</dbReference>
<evidence type="ECO:0000313" key="4">
    <source>
        <dbReference type="Proteomes" id="UP000286912"/>
    </source>
</evidence>
<dbReference type="InterPro" id="IPR036526">
    <property type="entry name" value="C-N_Hydrolase_sf"/>
</dbReference>
<dbReference type="PANTHER" id="PTHR43674">
    <property type="entry name" value="NITRILASE C965.09-RELATED"/>
    <property type="match status" value="1"/>
</dbReference>
<sequence length="240" mass="25992">MKLCAAQLHPVTGDIEANLSKHLKFIQRAAAQQAEVVFFPELSLTGFEPRLASSLAIGWADHRLDVLQECSAQHNMLIGVGMPIVVDMGVQIGMVWFSPGTPRRLYAKQQLHIDETSYFVPGNKQLVIEHDDYKLAPAICYESLQMSHADEVAAMSADIYLASVAKPAGGLAKAMVHYPEVAKRHSMSVIMANCVGPCDDFISVGQSAAWNAHGELLAQLHSEAEGILVLDTVSETAIGI</sequence>
<gene>
    <name evidence="3" type="ORF">ELY37_01160</name>
</gene>
<dbReference type="Pfam" id="PF00795">
    <property type="entry name" value="CN_hydrolase"/>
    <property type="match status" value="1"/>
</dbReference>
<evidence type="ECO:0000256" key="1">
    <source>
        <dbReference type="ARBA" id="ARBA00022801"/>
    </source>
</evidence>
<reference evidence="3 4" key="1">
    <citation type="submission" date="2018-12" db="EMBL/GenBank/DDBJ databases">
        <title>three novel Halomonas strain isolated from plants.</title>
        <authorList>
            <person name="Sun C."/>
        </authorList>
    </citation>
    <scope>NUCLEOTIDE SEQUENCE [LARGE SCALE GENOMIC DNA]</scope>
    <source>
        <strain evidence="3 4">RC</strain>
    </source>
</reference>
<evidence type="ECO:0000259" key="2">
    <source>
        <dbReference type="PROSITE" id="PS50263"/>
    </source>
</evidence>
<dbReference type="RefSeq" id="WP_126949994.1">
    <property type="nucleotide sequence ID" value="NZ_RZHD01000002.1"/>
</dbReference>
<dbReference type="EMBL" id="RZHD01000002">
    <property type="protein sequence ID" value="RUR49344.1"/>
    <property type="molecule type" value="Genomic_DNA"/>
</dbReference>
<dbReference type="PROSITE" id="PS50263">
    <property type="entry name" value="CN_HYDROLASE"/>
    <property type="match status" value="1"/>
</dbReference>
<dbReference type="InterPro" id="IPR003010">
    <property type="entry name" value="C-N_Hydrolase"/>
</dbReference>
<dbReference type="SUPFAM" id="SSF56317">
    <property type="entry name" value="Carbon-nitrogen hydrolase"/>
    <property type="match status" value="1"/>
</dbReference>
<proteinExistence type="predicted"/>
<evidence type="ECO:0000313" key="3">
    <source>
        <dbReference type="EMBL" id="RUR49344.1"/>
    </source>
</evidence>
<keyword evidence="4" id="KW-1185">Reference proteome</keyword>
<dbReference type="OrthoDB" id="9760188at2"/>
<dbReference type="Proteomes" id="UP000286912">
    <property type="component" value="Unassembled WGS sequence"/>
</dbReference>
<dbReference type="Gene3D" id="3.60.110.10">
    <property type="entry name" value="Carbon-nitrogen hydrolase"/>
    <property type="match status" value="1"/>
</dbReference>